<reference evidence="2 5" key="2">
    <citation type="submission" date="2022-05" db="EMBL/GenBank/DDBJ databases">
        <title>Genome Sequencing of Bee-Associated Microbes.</title>
        <authorList>
            <person name="Dunlap C."/>
        </authorList>
    </citation>
    <scope>NUCLEOTIDE SEQUENCE [LARGE SCALE GENOMIC DNA]</scope>
    <source>
        <strain evidence="2 5">NRRL B-14613</strain>
    </source>
</reference>
<dbReference type="EMBL" id="JAMDMM010000009">
    <property type="protein sequence ID" value="MCY9606173.1"/>
    <property type="molecule type" value="Genomic_DNA"/>
</dbReference>
<dbReference type="Proteomes" id="UP001209276">
    <property type="component" value="Unassembled WGS sequence"/>
</dbReference>
<proteinExistence type="predicted"/>
<dbReference type="InterPro" id="IPR020941">
    <property type="entry name" value="SUFU-like_domain"/>
</dbReference>
<reference evidence="3 4" key="1">
    <citation type="submission" date="2019-07" db="EMBL/GenBank/DDBJ databases">
        <title>Paenibacillus thiaminolyticus NRRL B-4156.</title>
        <authorList>
            <person name="Hehnly C."/>
            <person name="Zhang L."/>
        </authorList>
    </citation>
    <scope>NUCLEOTIDE SEQUENCE [LARGE SCALE GENOMIC DNA]</scope>
    <source>
        <strain evidence="3 4">NRRL B-4156</strain>
    </source>
</reference>
<accession>A0AAP9J466</accession>
<evidence type="ECO:0000313" key="4">
    <source>
        <dbReference type="Proteomes" id="UP000315377"/>
    </source>
</evidence>
<name>A0AAP9J466_PANTH</name>
<dbReference type="Pfam" id="PF05076">
    <property type="entry name" value="SUFU"/>
    <property type="match status" value="1"/>
</dbReference>
<evidence type="ECO:0000313" key="2">
    <source>
        <dbReference type="EMBL" id="MCY9606173.1"/>
    </source>
</evidence>
<evidence type="ECO:0000313" key="5">
    <source>
        <dbReference type="Proteomes" id="UP001209276"/>
    </source>
</evidence>
<sequence length="361" mass="40902">MKNIILEEFSPICPIQAFVEEYEDCVYFYLWNCPGEEYASVRACWVRNYGPAPEALDVETMGHGRAPMLPRDCCAHPEGAERLAPEQLAVVWFEEGDAAALLYRDEIVSVIPGWAGSSTDEHSYPGYARDCIKESDLCFPLGTPDSNALFRRIELANQFWQSWDEHSWEGIQQQYLEAIESGLGPVANYYAIDGGHWPPRAMVTVERGDITYVVTLGVSILPQPKVEQYTETPELLRRFEFAFACDSRWLAEHGKPMLQYISGQANLPWTYLTFVAKGHTIPCSEIALSHERFTAVALAQPPYAPAIALPKIGGDPVNLLWMIPITEEERHYAEEQGTERLFERPSAPEEWIFDGRVKFCI</sequence>
<dbReference type="Proteomes" id="UP000315377">
    <property type="component" value="Chromosome"/>
</dbReference>
<dbReference type="EMBL" id="CP041405">
    <property type="protein sequence ID" value="QDM45773.1"/>
    <property type="molecule type" value="Genomic_DNA"/>
</dbReference>
<dbReference type="RefSeq" id="WP_087443144.1">
    <property type="nucleotide sequence ID" value="NZ_CABMNB010000030.1"/>
</dbReference>
<feature type="domain" description="Suppressor of fused-like" evidence="1">
    <location>
        <begin position="208"/>
        <end position="344"/>
    </location>
</feature>
<keyword evidence="5" id="KW-1185">Reference proteome</keyword>
<gene>
    <name evidence="3" type="ORF">FLT43_21545</name>
    <name evidence="2" type="ORF">M5W83_03220</name>
</gene>
<organism evidence="3 4">
    <name type="scientific">Paenibacillus thiaminolyticus</name>
    <name type="common">Bacillus thiaminolyticus</name>
    <dbReference type="NCBI Taxonomy" id="49283"/>
    <lineage>
        <taxon>Bacteria</taxon>
        <taxon>Bacillati</taxon>
        <taxon>Bacillota</taxon>
        <taxon>Bacilli</taxon>
        <taxon>Bacillales</taxon>
        <taxon>Paenibacillaceae</taxon>
        <taxon>Paenibacillus</taxon>
    </lineage>
</organism>
<evidence type="ECO:0000313" key="3">
    <source>
        <dbReference type="EMBL" id="QDM45773.1"/>
    </source>
</evidence>
<dbReference type="AlphaFoldDB" id="A0AAP9J466"/>
<evidence type="ECO:0000259" key="1">
    <source>
        <dbReference type="Pfam" id="PF05076"/>
    </source>
</evidence>
<dbReference type="GeneID" id="76998548"/>
<protein>
    <submittedName>
        <fullName evidence="3">Suppressor of fused domain protein</fullName>
    </submittedName>
</protein>